<organism evidence="2 3">
    <name type="scientific">Desulfosoma caldarium</name>
    <dbReference type="NCBI Taxonomy" id="610254"/>
    <lineage>
        <taxon>Bacteria</taxon>
        <taxon>Pseudomonadati</taxon>
        <taxon>Thermodesulfobacteriota</taxon>
        <taxon>Syntrophobacteria</taxon>
        <taxon>Syntrophobacterales</taxon>
        <taxon>Syntrophobacteraceae</taxon>
        <taxon>Desulfosoma</taxon>
    </lineage>
</organism>
<evidence type="ECO:0008006" key="4">
    <source>
        <dbReference type="Google" id="ProtNLM"/>
    </source>
</evidence>
<proteinExistence type="predicted"/>
<dbReference type="Pfam" id="PF07788">
    <property type="entry name" value="PDDEXK_10"/>
    <property type="match status" value="1"/>
</dbReference>
<dbReference type="PANTHER" id="PTHR34314:SF6">
    <property type="entry name" value="DUF3782 DOMAIN-CONTAINING PROTEIN"/>
    <property type="match status" value="1"/>
</dbReference>
<dbReference type="Proteomes" id="UP000276223">
    <property type="component" value="Unassembled WGS sequence"/>
</dbReference>
<evidence type="ECO:0000313" key="2">
    <source>
        <dbReference type="EMBL" id="ROR01610.1"/>
    </source>
</evidence>
<dbReference type="Pfam" id="PF12644">
    <property type="entry name" value="DUF3782"/>
    <property type="match status" value="1"/>
</dbReference>
<dbReference type="EMBL" id="RJVA01000010">
    <property type="protein sequence ID" value="ROR01610.1"/>
    <property type="molecule type" value="Genomic_DNA"/>
</dbReference>
<dbReference type="OrthoDB" id="158283at2"/>
<evidence type="ECO:0000313" key="3">
    <source>
        <dbReference type="Proteomes" id="UP000276223"/>
    </source>
</evidence>
<sequence>MENEPIIELIRRELPGILQRHPEVRDWVLRLTRDQYADKEETESRFDRLLEELRRDREENARKWDEQNRRWEEQNRELNRKWEEQNRRWEEHNRELNRKWEEQNRKWNEQNRRWEEQARMWDEQNRRWEEQARMWEEQNRRWEEQNRELNRKWEEQNRRWEEQARMWEEQNRRWEEQNRELNRKWEEQNRKWDEQNRRWEEQARMWDEQNRRWEEQARMWDEQNRRWEEQNRKWDTNQKTINEILETLKAQAQKHESSIGALGARWGLTSEASFRNGLRAILEKSFGVQVRSVTEYDERGEVFEHPDQVELDVVVHDDVLILCEIKSSMSKSDMYAFERKVRFYEKRHQRKASRKLVISPMVDDRARQVAQRLGIEVYSYANDVKPGKPSE</sequence>
<evidence type="ECO:0000256" key="1">
    <source>
        <dbReference type="SAM" id="Coils"/>
    </source>
</evidence>
<protein>
    <recommendedName>
        <fullName evidence="4">DUF3782 domain-containing protein</fullName>
    </recommendedName>
</protein>
<dbReference type="PANTHER" id="PTHR34314">
    <property type="entry name" value="CRENARCHAEAL PROTEIN, PUTATIVE-RELATED"/>
    <property type="match status" value="1"/>
</dbReference>
<dbReference type="AlphaFoldDB" id="A0A3N1VI79"/>
<dbReference type="InterPro" id="IPR012431">
    <property type="entry name" value="PDDEXK_10"/>
</dbReference>
<name>A0A3N1VI79_9BACT</name>
<reference evidence="2 3" key="1">
    <citation type="submission" date="2018-11" db="EMBL/GenBank/DDBJ databases">
        <title>Genomic Encyclopedia of Type Strains, Phase IV (KMG-IV): sequencing the most valuable type-strain genomes for metagenomic binning, comparative biology and taxonomic classification.</title>
        <authorList>
            <person name="Goeker M."/>
        </authorList>
    </citation>
    <scope>NUCLEOTIDE SEQUENCE [LARGE SCALE GENOMIC DNA]</scope>
    <source>
        <strain evidence="2 3">DSM 22027</strain>
    </source>
</reference>
<dbReference type="SUPFAM" id="SSF52980">
    <property type="entry name" value="Restriction endonuclease-like"/>
    <property type="match status" value="1"/>
</dbReference>
<accession>A0A3N1VI79</accession>
<comment type="caution">
    <text evidence="2">The sequence shown here is derived from an EMBL/GenBank/DDBJ whole genome shotgun (WGS) entry which is preliminary data.</text>
</comment>
<gene>
    <name evidence="2" type="ORF">EDC27_0789</name>
</gene>
<keyword evidence="3" id="KW-1185">Reference proteome</keyword>
<keyword evidence="1" id="KW-0175">Coiled coil</keyword>
<dbReference type="RefSeq" id="WP_123289321.1">
    <property type="nucleotide sequence ID" value="NZ_RJVA01000010.1"/>
</dbReference>
<dbReference type="InterPro" id="IPR011335">
    <property type="entry name" value="Restrct_endonuc-II-like"/>
</dbReference>
<dbReference type="InterPro" id="IPR024271">
    <property type="entry name" value="DUF3782"/>
</dbReference>
<feature type="coiled-coil region" evidence="1">
    <location>
        <begin position="39"/>
        <end position="230"/>
    </location>
</feature>